<name>A0A916WX28_9ACTN</name>
<keyword evidence="2" id="KW-0472">Membrane</keyword>
<comment type="caution">
    <text evidence="3">The sequence shown here is derived from an EMBL/GenBank/DDBJ whole genome shotgun (WGS) entry which is preliminary data.</text>
</comment>
<reference evidence="3" key="1">
    <citation type="journal article" date="2014" name="Int. J. Syst. Evol. Microbiol.">
        <title>Complete genome sequence of Corynebacterium casei LMG S-19264T (=DSM 44701T), isolated from a smear-ripened cheese.</title>
        <authorList>
            <consortium name="US DOE Joint Genome Institute (JGI-PGF)"/>
            <person name="Walter F."/>
            <person name="Albersmeier A."/>
            <person name="Kalinowski J."/>
            <person name="Ruckert C."/>
        </authorList>
    </citation>
    <scope>NUCLEOTIDE SEQUENCE</scope>
    <source>
        <strain evidence="3">CGMCC 1.12827</strain>
    </source>
</reference>
<feature type="transmembrane region" description="Helical" evidence="2">
    <location>
        <begin position="88"/>
        <end position="108"/>
    </location>
</feature>
<accession>A0A916WX28</accession>
<keyword evidence="2" id="KW-1133">Transmembrane helix</keyword>
<feature type="transmembrane region" description="Helical" evidence="2">
    <location>
        <begin position="178"/>
        <end position="199"/>
    </location>
</feature>
<dbReference type="Proteomes" id="UP000621454">
    <property type="component" value="Unassembled WGS sequence"/>
</dbReference>
<proteinExistence type="predicted"/>
<organism evidence="3 4">
    <name type="scientific">Gordonia jinhuaensis</name>
    <dbReference type="NCBI Taxonomy" id="1517702"/>
    <lineage>
        <taxon>Bacteria</taxon>
        <taxon>Bacillati</taxon>
        <taxon>Actinomycetota</taxon>
        <taxon>Actinomycetes</taxon>
        <taxon>Mycobacteriales</taxon>
        <taxon>Gordoniaceae</taxon>
        <taxon>Gordonia</taxon>
    </lineage>
</organism>
<evidence type="ECO:0000313" key="4">
    <source>
        <dbReference type="Proteomes" id="UP000621454"/>
    </source>
</evidence>
<feature type="region of interest" description="Disordered" evidence="1">
    <location>
        <begin position="1"/>
        <end position="39"/>
    </location>
</feature>
<keyword evidence="4" id="KW-1185">Reference proteome</keyword>
<sequence length="253" mass="27485">MVRATIGIVPDANDPDSTHLGSGDSDRPESGNSVDGIRPAADRFSIEGYPSLAELDAIDMAEMARKSRDHDLNPAGDPGPPPNALRQALGLLWVAALAALISVVYGFVRLSAVTDALRNRLEQGVASDPNNAAPVDRIDSLSHRFPSLMLVATVVLMAISYSLLVAIGKYHSRNCRNFYAAVVVVTLLCIPVGIDLLFGYPQMSVLIRVVGWVQFGALLASMLCTFRRGVNRWLPESERIRVKQVLRPGDRLR</sequence>
<evidence type="ECO:0000313" key="3">
    <source>
        <dbReference type="EMBL" id="GGB40683.1"/>
    </source>
</evidence>
<gene>
    <name evidence="3" type="ORF">GCM10011489_30340</name>
</gene>
<dbReference type="AlphaFoldDB" id="A0A916WX28"/>
<protein>
    <submittedName>
        <fullName evidence="3">Uncharacterized protein</fullName>
    </submittedName>
</protein>
<evidence type="ECO:0000256" key="2">
    <source>
        <dbReference type="SAM" id="Phobius"/>
    </source>
</evidence>
<feature type="transmembrane region" description="Helical" evidence="2">
    <location>
        <begin position="145"/>
        <end position="166"/>
    </location>
</feature>
<dbReference type="EMBL" id="BMGC01000026">
    <property type="protein sequence ID" value="GGB40683.1"/>
    <property type="molecule type" value="Genomic_DNA"/>
</dbReference>
<feature type="transmembrane region" description="Helical" evidence="2">
    <location>
        <begin position="205"/>
        <end position="226"/>
    </location>
</feature>
<evidence type="ECO:0000256" key="1">
    <source>
        <dbReference type="SAM" id="MobiDB-lite"/>
    </source>
</evidence>
<reference evidence="3" key="2">
    <citation type="submission" date="2020-09" db="EMBL/GenBank/DDBJ databases">
        <authorList>
            <person name="Sun Q."/>
            <person name="Zhou Y."/>
        </authorList>
    </citation>
    <scope>NUCLEOTIDE SEQUENCE</scope>
    <source>
        <strain evidence="3">CGMCC 1.12827</strain>
    </source>
</reference>
<keyword evidence="2" id="KW-0812">Transmembrane</keyword>